<dbReference type="InterPro" id="IPR052732">
    <property type="entry name" value="Cell-binding_unc_protein"/>
</dbReference>
<evidence type="ECO:0000313" key="3">
    <source>
        <dbReference type="Proteomes" id="UP000460318"/>
    </source>
</evidence>
<dbReference type="Proteomes" id="UP000460318">
    <property type="component" value="Unassembled WGS sequence"/>
</dbReference>
<dbReference type="AlphaFoldDB" id="A0A7X3IML0"/>
<evidence type="ECO:0000313" key="2">
    <source>
        <dbReference type="EMBL" id="MWV44837.1"/>
    </source>
</evidence>
<dbReference type="InterPro" id="IPR021122">
    <property type="entry name" value="RNA_ligase_dom_REL/Rnl2"/>
</dbReference>
<accession>A0A7X3IML0</accession>
<comment type="caution">
    <text evidence="2">The sequence shown here is derived from an EMBL/GenBank/DDBJ whole genome shotgun (WGS) entry which is preliminary data.</text>
</comment>
<proteinExistence type="predicted"/>
<reference evidence="2 3" key="1">
    <citation type="submission" date="2019-12" db="EMBL/GenBank/DDBJ databases">
        <title>Paenibacillus sp. nov., an endophytic bacterium isolated from the stem of Dendrobium.</title>
        <authorList>
            <person name="Zhao R."/>
        </authorList>
    </citation>
    <scope>NUCLEOTIDE SEQUENCE [LARGE SCALE GENOMIC DNA]</scope>
    <source>
        <strain evidence="2 3">HJL G12</strain>
    </source>
</reference>
<dbReference type="Pfam" id="PF09414">
    <property type="entry name" value="RNA_ligase"/>
    <property type="match status" value="1"/>
</dbReference>
<evidence type="ECO:0000259" key="1">
    <source>
        <dbReference type="Pfam" id="PF09414"/>
    </source>
</evidence>
<dbReference type="EMBL" id="WUBI01000002">
    <property type="protein sequence ID" value="MWV44837.1"/>
    <property type="molecule type" value="Genomic_DNA"/>
</dbReference>
<keyword evidence="3" id="KW-1185">Reference proteome</keyword>
<feature type="domain" description="RNA ligase" evidence="1">
    <location>
        <begin position="24"/>
        <end position="170"/>
    </location>
</feature>
<dbReference type="Gene3D" id="3.30.470.30">
    <property type="entry name" value="DNA ligase/mRNA capping enzyme"/>
    <property type="match status" value="1"/>
</dbReference>
<dbReference type="PANTHER" id="PTHR43883">
    <property type="entry name" value="SLR0207 PROTEIN"/>
    <property type="match status" value="1"/>
</dbReference>
<protein>
    <recommendedName>
        <fullName evidence="1">RNA ligase domain-containing protein</fullName>
    </recommendedName>
</protein>
<dbReference type="SUPFAM" id="SSF56091">
    <property type="entry name" value="DNA ligase/mRNA capping enzyme, catalytic domain"/>
    <property type="match status" value="1"/>
</dbReference>
<name>A0A7X3IML0_9BACL</name>
<dbReference type="PANTHER" id="PTHR43883:SF1">
    <property type="entry name" value="GLUCONOKINASE"/>
    <property type="match status" value="1"/>
</dbReference>
<organism evidence="2 3">
    <name type="scientific">Paenibacillus dendrobii</name>
    <dbReference type="NCBI Taxonomy" id="2691084"/>
    <lineage>
        <taxon>Bacteria</taxon>
        <taxon>Bacillati</taxon>
        <taxon>Bacillota</taxon>
        <taxon>Bacilli</taxon>
        <taxon>Bacillales</taxon>
        <taxon>Paenibacillaceae</taxon>
        <taxon>Paenibacillus</taxon>
    </lineage>
</organism>
<gene>
    <name evidence="2" type="ORF">GRF59_14545</name>
</gene>
<sequence length="292" mass="33910">MNKYMDIVRLGHKTTVGVLNEGDHIVIQEKLDGANASFKREGNDIIAFSRNTQLSSENNLRGFYEWTQTLDATNLLEGVIYFGEWLVKHKLDYGNNMNQFYLFDIYNEYSQDYEKFSIVKFESVRLNLNLIPVFYEGEYKSFEHLESFIGKTELGVNEGEGIVVKNINYQDRYGKQLFVKLVSDSFREVQKQKAPKDPNYTSEEQAAVKSVLTKARVEKMIYKLVDENVLDERFGIEDMGTILKQLGNRLYDDIVKEEYEAIKNYEEKEVRRVIGKSLPPIVKSVIQEKEAA</sequence>